<evidence type="ECO:0000313" key="2">
    <source>
        <dbReference type="Proteomes" id="UP001596456"/>
    </source>
</evidence>
<reference evidence="2" key="1">
    <citation type="journal article" date="2019" name="Int. J. Syst. Evol. Microbiol.">
        <title>The Global Catalogue of Microorganisms (GCM) 10K type strain sequencing project: providing services to taxonomists for standard genome sequencing and annotation.</title>
        <authorList>
            <consortium name="The Broad Institute Genomics Platform"/>
            <consortium name="The Broad Institute Genome Sequencing Center for Infectious Disease"/>
            <person name="Wu L."/>
            <person name="Ma J."/>
        </authorList>
    </citation>
    <scope>NUCLEOTIDE SEQUENCE [LARGE SCALE GENOMIC DNA]</scope>
    <source>
        <strain evidence="2">CGMCC 1.16275</strain>
    </source>
</reference>
<sequence length="449" mass="49390">MSFSRGIPHPAQGFCGVLLILVAFVWPGAAFAESDPAAQANRLFVQAMQAIQKADQTYDPQEQAKFLMEADKLLSDIITRLPESPLAVQLVTNQFIGDFDYVAFQSRIRGLVCAEPQATGCFLHRIEAMMPPLEYPIAGPRWDWLSLAVAHWHLGDRGRVKPIIAPFVMALRRSAPPAEGSQDLFLGRALALTGEPDLALRITRSIADCSTRIYNLTDIAEALVWQGEGTRATAVAEEAADYARANACAWELGLVAQALLRVGDEGRARTLFLNTVEEQFSRFKDRRGTCCPPELAVAAGDLGDVNLALGLLRTVQEESPWTVPQVLGKLGARGEKTLTLTFADQIADVELKAETYVELIGASLKAGDRRQADLVSTRLDGMLKGADKSPLLLIQRARADRLLFKDQRWRPRFQQALDQSDREGQARRDVAVPFLAALVEIETGRAMLE</sequence>
<dbReference type="RefSeq" id="WP_377357563.1">
    <property type="nucleotide sequence ID" value="NZ_JBHTCM010000007.1"/>
</dbReference>
<gene>
    <name evidence="1" type="ORF">ACFQPS_06735</name>
</gene>
<organism evidence="1 2">
    <name type="scientific">Rhodocista pekingensis</name>
    <dbReference type="NCBI Taxonomy" id="201185"/>
    <lineage>
        <taxon>Bacteria</taxon>
        <taxon>Pseudomonadati</taxon>
        <taxon>Pseudomonadota</taxon>
        <taxon>Alphaproteobacteria</taxon>
        <taxon>Rhodospirillales</taxon>
        <taxon>Azospirillaceae</taxon>
        <taxon>Rhodocista</taxon>
    </lineage>
</organism>
<name>A0ABW2KUY6_9PROT</name>
<proteinExistence type="predicted"/>
<dbReference type="EMBL" id="JBHTCM010000007">
    <property type="protein sequence ID" value="MFC7332854.1"/>
    <property type="molecule type" value="Genomic_DNA"/>
</dbReference>
<protein>
    <submittedName>
        <fullName evidence="1">Uncharacterized protein</fullName>
    </submittedName>
</protein>
<keyword evidence="2" id="KW-1185">Reference proteome</keyword>
<dbReference type="Gene3D" id="1.25.40.10">
    <property type="entry name" value="Tetratricopeptide repeat domain"/>
    <property type="match status" value="1"/>
</dbReference>
<dbReference type="InterPro" id="IPR011990">
    <property type="entry name" value="TPR-like_helical_dom_sf"/>
</dbReference>
<dbReference type="Proteomes" id="UP001596456">
    <property type="component" value="Unassembled WGS sequence"/>
</dbReference>
<comment type="caution">
    <text evidence="1">The sequence shown here is derived from an EMBL/GenBank/DDBJ whole genome shotgun (WGS) entry which is preliminary data.</text>
</comment>
<accession>A0ABW2KUY6</accession>
<evidence type="ECO:0000313" key="1">
    <source>
        <dbReference type="EMBL" id="MFC7332854.1"/>
    </source>
</evidence>